<reference evidence="8 9" key="1">
    <citation type="submission" date="2020-06" db="EMBL/GenBank/DDBJ databases">
        <title>Transcriptomic and genomic resources for Thalictrum thalictroides and T. hernandezii: Facilitating candidate gene discovery in an emerging model plant lineage.</title>
        <authorList>
            <person name="Arias T."/>
            <person name="Riano-Pachon D.M."/>
            <person name="Di Stilio V.S."/>
        </authorList>
    </citation>
    <scope>NUCLEOTIDE SEQUENCE [LARGE SCALE GENOMIC DNA]</scope>
    <source>
        <strain evidence="9">cv. WT478/WT964</strain>
        <tissue evidence="8">Leaves</tissue>
    </source>
</reference>
<keyword evidence="3 6" id="KW-0812">Transmembrane</keyword>
<evidence type="ECO:0000256" key="3">
    <source>
        <dbReference type="ARBA" id="ARBA00022692"/>
    </source>
</evidence>
<keyword evidence="9" id="KW-1185">Reference proteome</keyword>
<accession>A0A7J6XE84</accession>
<protein>
    <submittedName>
        <fullName evidence="8">Fatty acid desaturase 4 protein</fullName>
    </submittedName>
</protein>
<gene>
    <name evidence="8" type="ORF">FRX31_002544</name>
</gene>
<dbReference type="AlphaFoldDB" id="A0A7J6XE84"/>
<dbReference type="GO" id="GO:0016020">
    <property type="term" value="C:membrane"/>
    <property type="evidence" value="ECO:0007669"/>
    <property type="project" value="UniProtKB-SubCell"/>
</dbReference>
<dbReference type="InterPro" id="IPR052864">
    <property type="entry name" value="Chloroplast_FAD_CarF"/>
</dbReference>
<evidence type="ECO:0000313" key="9">
    <source>
        <dbReference type="Proteomes" id="UP000554482"/>
    </source>
</evidence>
<comment type="caution">
    <text evidence="8">The sequence shown here is derived from an EMBL/GenBank/DDBJ whole genome shotgun (WGS) entry which is preliminary data.</text>
</comment>
<feature type="transmembrane region" description="Helical" evidence="6">
    <location>
        <begin position="60"/>
        <end position="78"/>
    </location>
</feature>
<keyword evidence="5 6" id="KW-0472">Membrane</keyword>
<evidence type="ECO:0000256" key="2">
    <source>
        <dbReference type="ARBA" id="ARBA00007620"/>
    </source>
</evidence>
<dbReference type="EMBL" id="JABWDY010000853">
    <property type="protein sequence ID" value="KAF5207869.1"/>
    <property type="molecule type" value="Genomic_DNA"/>
</dbReference>
<evidence type="ECO:0000259" key="7">
    <source>
        <dbReference type="Pfam" id="PF10520"/>
    </source>
</evidence>
<evidence type="ECO:0000256" key="4">
    <source>
        <dbReference type="ARBA" id="ARBA00022989"/>
    </source>
</evidence>
<dbReference type="PANTHER" id="PTHR48140">
    <property type="entry name" value="FATTY ACID DESATURASE 4, CHLOROPLASTIC-RELATED"/>
    <property type="match status" value="1"/>
</dbReference>
<evidence type="ECO:0000256" key="5">
    <source>
        <dbReference type="ARBA" id="ARBA00023136"/>
    </source>
</evidence>
<dbReference type="UniPathway" id="UPA00199"/>
<evidence type="ECO:0000256" key="6">
    <source>
        <dbReference type="SAM" id="Phobius"/>
    </source>
</evidence>
<evidence type="ECO:0000256" key="1">
    <source>
        <dbReference type="ARBA" id="ARBA00004141"/>
    </source>
</evidence>
<feature type="transmembrane region" description="Helical" evidence="6">
    <location>
        <begin position="85"/>
        <end position="111"/>
    </location>
</feature>
<dbReference type="OrthoDB" id="5103at2759"/>
<proteinExistence type="inferred from homology"/>
<sequence length="269" mass="30197">MHSPRPSINTPLHSPTLLTQHKPITSLMENSKLAQSNLEKNGNQAIDDSSFLLSTWPQRAWLTCGCISLFICLAKCIICAANSNLWLEAIVSALFGYLTADLASGIFHWAVDNYGDVSTPFFGYHIEAFVYHHQKPAMITKNEFANLNFRNAQALMFILYPVGFACNDPAILAFVGTFFGCTMFGLQIHAWAHGTKNQLPFWVAALQRVGVLVSPIKHSLHHRPPFCNNYCMVSGVCNVFMDKLRVFEAMEVIIYSVFGVKPRSWVDYK</sequence>
<keyword evidence="4 6" id="KW-1133">Transmembrane helix</keyword>
<comment type="subcellular location">
    <subcellularLocation>
        <location evidence="1">Membrane</location>
        <topology evidence="1">Multi-pass membrane protein</topology>
    </subcellularLocation>
</comment>
<dbReference type="Proteomes" id="UP000554482">
    <property type="component" value="Unassembled WGS sequence"/>
</dbReference>
<dbReference type="Pfam" id="PF10520">
    <property type="entry name" value="Lipid_desat"/>
    <property type="match status" value="1"/>
</dbReference>
<dbReference type="InterPro" id="IPR019547">
    <property type="entry name" value="Lipid_desat"/>
</dbReference>
<dbReference type="PANTHER" id="PTHR48140:SF1">
    <property type="entry name" value="FATTY ACID DESATURASE 4, CHLOROPLASTIC-RELATED"/>
    <property type="match status" value="1"/>
</dbReference>
<feature type="domain" description="Lipid desaturase" evidence="7">
    <location>
        <begin position="97"/>
        <end position="265"/>
    </location>
</feature>
<name>A0A7J6XE84_THATH</name>
<evidence type="ECO:0000313" key="8">
    <source>
        <dbReference type="EMBL" id="KAF5207869.1"/>
    </source>
</evidence>
<comment type="similarity">
    <text evidence="2">Belongs to the fatty acid desaturase CarF family.</text>
</comment>
<feature type="transmembrane region" description="Helical" evidence="6">
    <location>
        <begin position="170"/>
        <end position="192"/>
    </location>
</feature>
<dbReference type="GO" id="GO:0006631">
    <property type="term" value="P:fatty acid metabolic process"/>
    <property type="evidence" value="ECO:0007669"/>
    <property type="project" value="UniProtKB-UniPathway"/>
</dbReference>
<organism evidence="8 9">
    <name type="scientific">Thalictrum thalictroides</name>
    <name type="common">Rue-anemone</name>
    <name type="synonym">Anemone thalictroides</name>
    <dbReference type="NCBI Taxonomy" id="46969"/>
    <lineage>
        <taxon>Eukaryota</taxon>
        <taxon>Viridiplantae</taxon>
        <taxon>Streptophyta</taxon>
        <taxon>Embryophyta</taxon>
        <taxon>Tracheophyta</taxon>
        <taxon>Spermatophyta</taxon>
        <taxon>Magnoliopsida</taxon>
        <taxon>Ranunculales</taxon>
        <taxon>Ranunculaceae</taxon>
        <taxon>Thalictroideae</taxon>
        <taxon>Thalictrum</taxon>
    </lineage>
</organism>